<reference evidence="16" key="2">
    <citation type="submission" date="2022-01" db="EMBL/GenBank/DDBJ databases">
        <authorList>
            <person name="Zivanovic Y."/>
            <person name="Moreira D."/>
            <person name="Lopez-Garcia P."/>
        </authorList>
    </citation>
    <scope>NUCLEOTIDE SEQUENCE</scope>
    <source>
        <strain evidence="16">G9</strain>
    </source>
</reference>
<comment type="pathway">
    <text evidence="1 14">Cofactor biosynthesis; FAD biosynthesis; FAD from FMN: step 1/1.</text>
</comment>
<evidence type="ECO:0000256" key="5">
    <source>
        <dbReference type="ARBA" id="ARBA00022679"/>
    </source>
</evidence>
<comment type="catalytic activity">
    <reaction evidence="13 14">
        <text>FMN + ATP + H(+) = FAD + diphosphate</text>
        <dbReference type="Rhea" id="RHEA:17237"/>
        <dbReference type="ChEBI" id="CHEBI:15378"/>
        <dbReference type="ChEBI" id="CHEBI:30616"/>
        <dbReference type="ChEBI" id="CHEBI:33019"/>
        <dbReference type="ChEBI" id="CHEBI:57692"/>
        <dbReference type="ChEBI" id="CHEBI:58210"/>
        <dbReference type="EC" id="2.7.7.2"/>
    </reaction>
</comment>
<evidence type="ECO:0000256" key="1">
    <source>
        <dbReference type="ARBA" id="ARBA00004726"/>
    </source>
</evidence>
<dbReference type="EC" id="2.7.7.2" evidence="14"/>
<keyword evidence="3 14" id="KW-0285">Flavoprotein</keyword>
<evidence type="ECO:0000256" key="6">
    <source>
        <dbReference type="ARBA" id="ARBA00022695"/>
    </source>
</evidence>
<evidence type="ECO:0000256" key="8">
    <source>
        <dbReference type="ARBA" id="ARBA00022777"/>
    </source>
</evidence>
<dbReference type="InterPro" id="IPR014729">
    <property type="entry name" value="Rossmann-like_a/b/a_fold"/>
</dbReference>
<keyword evidence="6 14" id="KW-0548">Nucleotidyltransferase</keyword>
<reference evidence="16" key="1">
    <citation type="journal article" date="2022" name="Genome Biol. Evol.">
        <title>A New Gene Family Diagnostic for Intracellular Biomineralization of Amorphous Ca Carbonates by Cyanobacteria.</title>
        <authorList>
            <person name="Benzerara K."/>
            <person name="Duprat E."/>
            <person name="Bitard-Feildel T."/>
            <person name="Caumes G."/>
            <person name="Cassier-Chauvat C."/>
            <person name="Chauvat F."/>
            <person name="Dezi M."/>
            <person name="Diop S.I."/>
            <person name="Gaschignard G."/>
            <person name="Gorgen S."/>
            <person name="Gugger M."/>
            <person name="Lopez-Garcia P."/>
            <person name="Millet M."/>
            <person name="Skouri-Panet F."/>
            <person name="Moreira D."/>
            <person name="Callebaut I."/>
        </authorList>
    </citation>
    <scope>NUCLEOTIDE SEQUENCE</scope>
    <source>
        <strain evidence="16">G9</strain>
    </source>
</reference>
<keyword evidence="17" id="KW-1185">Reference proteome</keyword>
<dbReference type="GO" id="GO:0008531">
    <property type="term" value="F:riboflavin kinase activity"/>
    <property type="evidence" value="ECO:0007669"/>
    <property type="project" value="UniProtKB-EC"/>
</dbReference>
<evidence type="ECO:0000313" key="17">
    <source>
        <dbReference type="Proteomes" id="UP001154265"/>
    </source>
</evidence>
<evidence type="ECO:0000256" key="10">
    <source>
        <dbReference type="ARBA" id="ARBA00022840"/>
    </source>
</evidence>
<dbReference type="InterPro" id="IPR015864">
    <property type="entry name" value="FAD_synthase"/>
</dbReference>
<keyword evidence="9 14" id="KW-0274">FAD</keyword>
<evidence type="ECO:0000256" key="4">
    <source>
        <dbReference type="ARBA" id="ARBA00022643"/>
    </source>
</evidence>
<evidence type="ECO:0000256" key="12">
    <source>
        <dbReference type="ARBA" id="ARBA00047880"/>
    </source>
</evidence>
<dbReference type="NCBIfam" id="NF004162">
    <property type="entry name" value="PRK05627.1-5"/>
    <property type="match status" value="1"/>
</dbReference>
<dbReference type="SUPFAM" id="SSF52374">
    <property type="entry name" value="Nucleotidylyl transferase"/>
    <property type="match status" value="1"/>
</dbReference>
<sequence>MYPVRVSVTSEDDLTPTAIALGNFDGVHLGHQQVIQSLFSENFSGKCNSLHPSVVTFSPHPQEFFTGQRRALLTPLQEKEQYLHGLGIEQLILLPFNDEIAQLSPIDFVEQILVQRLGSRAISVGFDFGFGRGRSGTAEDLRAIAASFGIPVTIVPPYCLDNERVSSSAIREALSQGDVQRGRRLLGRPYCLTGIVQPGQQLGRELGFPTANLLLPLDKFLPHWGVYSVWVEGPMLSQPQVGVLNIGIRPTLGTPTLTAEVHLLDWQGDLYHQPLTLHLWEFLRPEQRFASLTDLKQQIARDCDRTRQLLTSLV</sequence>
<evidence type="ECO:0000256" key="7">
    <source>
        <dbReference type="ARBA" id="ARBA00022741"/>
    </source>
</evidence>
<organism evidence="16 17">
    <name type="scientific">Candidatus Synechococcus calcipolaris G9</name>
    <dbReference type="NCBI Taxonomy" id="1497997"/>
    <lineage>
        <taxon>Bacteria</taxon>
        <taxon>Bacillati</taxon>
        <taxon>Cyanobacteriota</taxon>
        <taxon>Cyanophyceae</taxon>
        <taxon>Synechococcales</taxon>
        <taxon>Synechococcaceae</taxon>
        <taxon>Synechococcus</taxon>
    </lineage>
</organism>
<dbReference type="PANTHER" id="PTHR22749">
    <property type="entry name" value="RIBOFLAVIN KINASE/FMN ADENYLYLTRANSFERASE"/>
    <property type="match status" value="1"/>
</dbReference>
<keyword evidence="7 14" id="KW-0547">Nucleotide-binding</keyword>
<accession>A0ABT6F1V0</accession>
<dbReference type="CDD" id="cd02064">
    <property type="entry name" value="FAD_synthetase_N"/>
    <property type="match status" value="1"/>
</dbReference>
<evidence type="ECO:0000256" key="2">
    <source>
        <dbReference type="ARBA" id="ARBA00005201"/>
    </source>
</evidence>
<keyword evidence="11" id="KW-0511">Multifunctional enzyme</keyword>
<dbReference type="PANTHER" id="PTHR22749:SF6">
    <property type="entry name" value="RIBOFLAVIN KINASE"/>
    <property type="match status" value="1"/>
</dbReference>
<proteinExistence type="inferred from homology"/>
<dbReference type="SUPFAM" id="SSF82114">
    <property type="entry name" value="Riboflavin kinase-like"/>
    <property type="match status" value="1"/>
</dbReference>
<dbReference type="Pfam" id="PF06574">
    <property type="entry name" value="FAD_syn"/>
    <property type="match status" value="1"/>
</dbReference>
<dbReference type="Proteomes" id="UP001154265">
    <property type="component" value="Unassembled WGS sequence"/>
</dbReference>
<dbReference type="NCBIfam" id="TIGR00083">
    <property type="entry name" value="ribF"/>
    <property type="match status" value="1"/>
</dbReference>
<keyword evidence="4 14" id="KW-0288">FMN</keyword>
<comment type="pathway">
    <text evidence="2 14">Cofactor biosynthesis; FMN biosynthesis; FMN from riboflavin (ATP route): step 1/1.</text>
</comment>
<comment type="similarity">
    <text evidence="14">Belongs to the ribF family.</text>
</comment>
<evidence type="ECO:0000256" key="3">
    <source>
        <dbReference type="ARBA" id="ARBA00022630"/>
    </source>
</evidence>
<gene>
    <name evidence="16" type="ORF">L3556_13000</name>
</gene>
<comment type="caution">
    <text evidence="16">The sequence shown here is derived from an EMBL/GenBank/DDBJ whole genome shotgun (WGS) entry which is preliminary data.</text>
</comment>
<dbReference type="RefSeq" id="WP_277867765.1">
    <property type="nucleotide sequence ID" value="NZ_JAKKUT010000005.1"/>
</dbReference>
<dbReference type="GO" id="GO:0003919">
    <property type="term" value="F:FMN adenylyltransferase activity"/>
    <property type="evidence" value="ECO:0007669"/>
    <property type="project" value="UniProtKB-EC"/>
</dbReference>
<dbReference type="InterPro" id="IPR002606">
    <property type="entry name" value="Riboflavin_kinase_bac"/>
</dbReference>
<evidence type="ECO:0000256" key="13">
    <source>
        <dbReference type="ARBA" id="ARBA00049494"/>
    </source>
</evidence>
<dbReference type="Pfam" id="PF01687">
    <property type="entry name" value="Flavokinase"/>
    <property type="match status" value="1"/>
</dbReference>
<name>A0ABT6F1V0_9SYNE</name>
<protein>
    <recommendedName>
        <fullName evidence="14">Riboflavin biosynthesis protein</fullName>
    </recommendedName>
    <domain>
        <recommendedName>
            <fullName evidence="14">Riboflavin kinase</fullName>
            <ecNumber evidence="14">2.7.1.26</ecNumber>
        </recommendedName>
        <alternativeName>
            <fullName evidence="14">Flavokinase</fullName>
        </alternativeName>
    </domain>
    <domain>
        <recommendedName>
            <fullName evidence="14">FMN adenylyltransferase</fullName>
            <ecNumber evidence="14">2.7.7.2</ecNumber>
        </recommendedName>
        <alternativeName>
            <fullName evidence="14">FAD pyrophosphorylase</fullName>
        </alternativeName>
        <alternativeName>
            <fullName evidence="14">FAD synthase</fullName>
        </alternativeName>
    </domain>
</protein>
<dbReference type="InterPro" id="IPR023465">
    <property type="entry name" value="Riboflavin_kinase_dom_sf"/>
</dbReference>
<evidence type="ECO:0000313" key="16">
    <source>
        <dbReference type="EMBL" id="MDG2991840.1"/>
    </source>
</evidence>
<dbReference type="Gene3D" id="2.40.30.30">
    <property type="entry name" value="Riboflavin kinase-like"/>
    <property type="match status" value="1"/>
</dbReference>
<evidence type="ECO:0000256" key="14">
    <source>
        <dbReference type="PIRNR" id="PIRNR004491"/>
    </source>
</evidence>
<evidence type="ECO:0000259" key="15">
    <source>
        <dbReference type="SMART" id="SM00904"/>
    </source>
</evidence>
<dbReference type="PIRSF" id="PIRSF004491">
    <property type="entry name" value="FAD_Synth"/>
    <property type="match status" value="1"/>
</dbReference>
<feature type="domain" description="Riboflavin kinase" evidence="15">
    <location>
        <begin position="185"/>
        <end position="311"/>
    </location>
</feature>
<dbReference type="EMBL" id="JAKKUT010000005">
    <property type="protein sequence ID" value="MDG2991840.1"/>
    <property type="molecule type" value="Genomic_DNA"/>
</dbReference>
<keyword evidence="8 14" id="KW-0418">Kinase</keyword>
<dbReference type="SMART" id="SM00904">
    <property type="entry name" value="Flavokinase"/>
    <property type="match status" value="1"/>
</dbReference>
<keyword evidence="10 14" id="KW-0067">ATP-binding</keyword>
<comment type="catalytic activity">
    <reaction evidence="12 14">
        <text>riboflavin + ATP = FMN + ADP + H(+)</text>
        <dbReference type="Rhea" id="RHEA:14357"/>
        <dbReference type="ChEBI" id="CHEBI:15378"/>
        <dbReference type="ChEBI" id="CHEBI:30616"/>
        <dbReference type="ChEBI" id="CHEBI:57986"/>
        <dbReference type="ChEBI" id="CHEBI:58210"/>
        <dbReference type="ChEBI" id="CHEBI:456216"/>
        <dbReference type="EC" id="2.7.1.26"/>
    </reaction>
</comment>
<dbReference type="NCBIfam" id="NF004160">
    <property type="entry name" value="PRK05627.1-3"/>
    <property type="match status" value="1"/>
</dbReference>
<evidence type="ECO:0000256" key="11">
    <source>
        <dbReference type="ARBA" id="ARBA00023268"/>
    </source>
</evidence>
<dbReference type="EC" id="2.7.1.26" evidence="14"/>
<dbReference type="InterPro" id="IPR023468">
    <property type="entry name" value="Riboflavin_kinase"/>
</dbReference>
<dbReference type="Gene3D" id="3.40.50.620">
    <property type="entry name" value="HUPs"/>
    <property type="match status" value="1"/>
</dbReference>
<dbReference type="InterPro" id="IPR015865">
    <property type="entry name" value="Riboflavin_kinase_bac/euk"/>
</dbReference>
<keyword evidence="5 14" id="KW-0808">Transferase</keyword>
<evidence type="ECO:0000256" key="9">
    <source>
        <dbReference type="ARBA" id="ARBA00022827"/>
    </source>
</evidence>